<dbReference type="Gene3D" id="2.180.10.10">
    <property type="entry name" value="RHS repeat-associated core"/>
    <property type="match status" value="2"/>
</dbReference>
<reference evidence="5" key="1">
    <citation type="submission" date="2018-11" db="EMBL/GenBank/DDBJ databases">
        <title>Chitinophaga lutea sp.nov., isolate from arsenic contaminated soil.</title>
        <authorList>
            <person name="Zong Y."/>
        </authorList>
    </citation>
    <scope>NUCLEOTIDE SEQUENCE [LARGE SCALE GENOMIC DNA]</scope>
    <source>
        <strain evidence="5">YLT18</strain>
    </source>
</reference>
<comment type="caution">
    <text evidence="4">The sequence shown here is derived from an EMBL/GenBank/DDBJ whole genome shotgun (WGS) entry which is preliminary data.</text>
</comment>
<dbReference type="EMBL" id="RMBX01000001">
    <property type="protein sequence ID" value="RPD43130.1"/>
    <property type="molecule type" value="Genomic_DNA"/>
</dbReference>
<dbReference type="InterPro" id="IPR022385">
    <property type="entry name" value="Rhs_assc_core"/>
</dbReference>
<feature type="region of interest" description="Disordered" evidence="1">
    <location>
        <begin position="1292"/>
        <end position="1326"/>
    </location>
</feature>
<feature type="compositionally biased region" description="Basic and acidic residues" evidence="1">
    <location>
        <begin position="1307"/>
        <end position="1316"/>
    </location>
</feature>
<dbReference type="Pfam" id="PF20041">
    <property type="entry name" value="DUF6443"/>
    <property type="match status" value="1"/>
</dbReference>
<feature type="domain" description="DUF6443" evidence="3">
    <location>
        <begin position="41"/>
        <end position="190"/>
    </location>
</feature>
<organism evidence="4 5">
    <name type="scientific">Chitinophaga barathri</name>
    <dbReference type="NCBI Taxonomy" id="1647451"/>
    <lineage>
        <taxon>Bacteria</taxon>
        <taxon>Pseudomonadati</taxon>
        <taxon>Bacteroidota</taxon>
        <taxon>Chitinophagia</taxon>
        <taxon>Chitinophagales</taxon>
        <taxon>Chitinophagaceae</taxon>
        <taxon>Chitinophaga</taxon>
    </lineage>
</organism>
<sequence length="1446" mass="159790">MKLLIIFCAMLLLYAPLVAQQPLGSPYGAGAKITFVRKLEPQMAIINPDSLVGRSHREQKQTTVYYDGLGRPVQTVVKQGSLATGIAATDLVTPVLYDSMGRPSLTYLPFGANATGGNTSLSDGLFKSNPYQQQVAFYNTQLAGQAGETNLGGGNLNWAYSHQLFEKSPLGRQVKQLPQGASWIGSGRGTRIIEAVNTDADSVKIITWTYVASNWSGFSIPGQYPKGTLFKTITVDEAGRCHILFRTKGGQPVLEKRQVTAAADTGQGSGHVGWQCVYKAFDPMGRMRLAIQPVGVDLAMANSWNLSALSGAILTQQCFRYEYDGRGLMIRKMEPGGKEESFVYDRKERLVQKQTGVMKAAGSFQWQYFTYDELNRPVSSGVFTSASNVYSDNANAANASGDWPDLPSYTYEEHTLIHYDNYKDIPGGLPATLTSSAYETANFLTSYNSAPHYAEPWTAVTWVQNRETWRKVRVLGTSDYIYEVSFYDKRGRKIQTVVKYPSGALTRTSTQFNFRDKPVKMSIAHAKTGANNYDFALISHFNYDDAGRVLKLNRGFTNMSNPTRIFEHKFDALGQMVGKNLGNADGQSPDNTAILQNIYEYNVRGWVTAMNKSYATDSSSTLTWSPFGYQLFYDKTQGAISGTPFTVAAPMYNGSIASMIWKSYGDSRVRRYDYTYDALDRLTAADFREFSANSFSRFQGRDYSMSGVSYDKNGNILTLNQRGWKPGGAVTIDSLLYSYVPFSSQLKNVLDRTNDTATALSDFRSSKNYITALGGTKTTAATDFGYDANGNLTSDKNKDLQVIQYNFLNLPTVVNSPGRGSIIYGYDATGQRIKKIIRDSTGTYPVEKTFLYYGAFCYESQQTNPAAPSDKTEVLTLIEHEEGRIRFKTSTTDAEWDWFIKDHLGNVRQVWTNKAKNIIYPDLTFEGQPGSAQVQNQDAYYENRTGQAINVAGVRISRPAAMGDTVLNGHNVHLVRRSTGSVGAAKLLKVMPGQYITATVEYFYPSTNTDNSGVQPLNAFLTSMASAFSGASAISDLLKGQGTAITNTLLSDVALASMLNKPAASQGANQAPKAYLHVLYFDEQFNFDPVASQVGVVAYQPGQKGILGTGFTANITKSGYAYIYYSNESDALVYFDNLKIGITGHMFMQDNHYYPFGLIAKSISAESLREPVNVQNNRRFNDASELHQKEMKNVSLEWYMTDMRPYDPQLGRWNAVDTKPTHAESPYVGMRNNPIRYNDPMGDTIRVAGDIYAQVIIGAILQKAEQSSAKAAKQFDDLKRNKNTVTIQLGGDNHTEATNINKSHAKQQVERGDVKEGPNNTGGSGSIVTFKVSGTKLITTNGVEVNPVTDFMHEVLGHAGLNATGDNRGGDIEGLDEGEWQATHIENDLRAAAGLSLRLFYKKIDYHNIDEDTHTYVGDGPRMVDRKGNSIYKPGFNYYKENPRTP</sequence>
<name>A0A3N4MSL3_9BACT</name>
<dbReference type="Proteomes" id="UP000279089">
    <property type="component" value="Unassembled WGS sequence"/>
</dbReference>
<accession>A0A3N4MSL3</accession>
<protein>
    <recommendedName>
        <fullName evidence="3">DUF6443 domain-containing protein</fullName>
    </recommendedName>
</protein>
<feature type="chain" id="PRO_5017925893" description="DUF6443 domain-containing protein" evidence="2">
    <location>
        <begin position="20"/>
        <end position="1446"/>
    </location>
</feature>
<dbReference type="NCBIfam" id="TIGR03696">
    <property type="entry name" value="Rhs_assc_core"/>
    <property type="match status" value="1"/>
</dbReference>
<evidence type="ECO:0000313" key="4">
    <source>
        <dbReference type="EMBL" id="RPD43130.1"/>
    </source>
</evidence>
<evidence type="ECO:0000259" key="3">
    <source>
        <dbReference type="Pfam" id="PF20041"/>
    </source>
</evidence>
<evidence type="ECO:0000256" key="2">
    <source>
        <dbReference type="SAM" id="SignalP"/>
    </source>
</evidence>
<dbReference type="InterPro" id="IPR045619">
    <property type="entry name" value="DUF6443"/>
</dbReference>
<proteinExistence type="predicted"/>
<feature type="signal peptide" evidence="2">
    <location>
        <begin position="1"/>
        <end position="19"/>
    </location>
</feature>
<gene>
    <name evidence="4" type="ORF">EG028_02210</name>
</gene>
<dbReference type="RefSeq" id="WP_120514403.1">
    <property type="nucleotide sequence ID" value="NZ_QXZY01000001.1"/>
</dbReference>
<evidence type="ECO:0000313" key="5">
    <source>
        <dbReference type="Proteomes" id="UP000279089"/>
    </source>
</evidence>
<keyword evidence="2" id="KW-0732">Signal</keyword>
<evidence type="ECO:0000256" key="1">
    <source>
        <dbReference type="SAM" id="MobiDB-lite"/>
    </source>
</evidence>
<dbReference type="OrthoDB" id="976756at2"/>
<keyword evidence="5" id="KW-1185">Reference proteome</keyword>